<evidence type="ECO:0000313" key="1">
    <source>
        <dbReference type="EMBL" id="CAG8844155.1"/>
    </source>
</evidence>
<reference evidence="1 2" key="1">
    <citation type="submission" date="2021-06" db="EMBL/GenBank/DDBJ databases">
        <authorList>
            <person name="Kallberg Y."/>
            <person name="Tangrot J."/>
            <person name="Rosling A."/>
        </authorList>
    </citation>
    <scope>NUCLEOTIDE SEQUENCE [LARGE SCALE GENOMIC DNA]</scope>
    <source>
        <strain evidence="1 2">120-4 pot B 10/14</strain>
    </source>
</reference>
<dbReference type="EMBL" id="CAJVQB010074869">
    <property type="protein sequence ID" value="CAG8844155.1"/>
    <property type="molecule type" value="Genomic_DNA"/>
</dbReference>
<gene>
    <name evidence="1" type="ORF">GMARGA_LOCUS36930</name>
</gene>
<organism evidence="1 2">
    <name type="scientific">Gigaspora margarita</name>
    <dbReference type="NCBI Taxonomy" id="4874"/>
    <lineage>
        <taxon>Eukaryota</taxon>
        <taxon>Fungi</taxon>
        <taxon>Fungi incertae sedis</taxon>
        <taxon>Mucoromycota</taxon>
        <taxon>Glomeromycotina</taxon>
        <taxon>Glomeromycetes</taxon>
        <taxon>Diversisporales</taxon>
        <taxon>Gigasporaceae</taxon>
        <taxon>Gigaspora</taxon>
    </lineage>
</organism>
<comment type="caution">
    <text evidence="1">The sequence shown here is derived from an EMBL/GenBank/DDBJ whole genome shotgun (WGS) entry which is preliminary data.</text>
</comment>
<name>A0ABN7X100_GIGMA</name>
<proteinExistence type="predicted"/>
<accession>A0ABN7X100</accession>
<keyword evidence="2" id="KW-1185">Reference proteome</keyword>
<sequence length="41" mass="4887">TSDALANTTKAIQYKIESWYNYEYKFENRVKELIKTGVKEN</sequence>
<dbReference type="Proteomes" id="UP000789901">
    <property type="component" value="Unassembled WGS sequence"/>
</dbReference>
<protein>
    <submittedName>
        <fullName evidence="1">9828_t:CDS:1</fullName>
    </submittedName>
</protein>
<feature type="non-terminal residue" evidence="1">
    <location>
        <position position="1"/>
    </location>
</feature>
<evidence type="ECO:0000313" key="2">
    <source>
        <dbReference type="Proteomes" id="UP000789901"/>
    </source>
</evidence>